<accession>A0AAE0M2G1</accession>
<comment type="caution">
    <text evidence="2">The sequence shown here is derived from an EMBL/GenBank/DDBJ whole genome shotgun (WGS) entry which is preliminary data.</text>
</comment>
<dbReference type="InterPro" id="IPR010730">
    <property type="entry name" value="HET"/>
</dbReference>
<sequence length="369" mass="42437">MTRVILFKVNRVVRWAARPVEGWVEPEWAVEFGELLPPESEYQYGDLRPAQIRLLRLLPGRHPEPIRCRLEVSDLDSQLSFEAISYVWGKGKFDRFVVVDGKRLNVMESAYSVLQRRRSRRVERVLWIDQICINQADIVERASQVRVMKELYASADRVVAWLGHSESAHLVQSFFGELQYQQEGLGFTGEELRNAAGRGGGAKWQALCEFLRNEWFTRIWIIQEATFSRELHLLYGDVCMDWDLVGEAIPALWHWDMLQSIPALDGNADTMLEFRGDVDYGRIFNVFTALENCVGFRCSEPRDKIYALTNIFDDVRITPDYGIPVAKLFTQIMLDILKKGNSLDAIAWAGTGFGARAIEDLPSWVPDWN</sequence>
<feature type="non-terminal residue" evidence="2">
    <location>
        <position position="369"/>
    </location>
</feature>
<reference evidence="2" key="1">
    <citation type="journal article" date="2023" name="Mol. Phylogenet. Evol.">
        <title>Genome-scale phylogeny and comparative genomics of the fungal order Sordariales.</title>
        <authorList>
            <person name="Hensen N."/>
            <person name="Bonometti L."/>
            <person name="Westerberg I."/>
            <person name="Brannstrom I.O."/>
            <person name="Guillou S."/>
            <person name="Cros-Aarteil S."/>
            <person name="Calhoun S."/>
            <person name="Haridas S."/>
            <person name="Kuo A."/>
            <person name="Mondo S."/>
            <person name="Pangilinan J."/>
            <person name="Riley R."/>
            <person name="LaButti K."/>
            <person name="Andreopoulos B."/>
            <person name="Lipzen A."/>
            <person name="Chen C."/>
            <person name="Yan M."/>
            <person name="Daum C."/>
            <person name="Ng V."/>
            <person name="Clum A."/>
            <person name="Steindorff A."/>
            <person name="Ohm R.A."/>
            <person name="Martin F."/>
            <person name="Silar P."/>
            <person name="Natvig D.O."/>
            <person name="Lalanne C."/>
            <person name="Gautier V."/>
            <person name="Ament-Velasquez S.L."/>
            <person name="Kruys A."/>
            <person name="Hutchinson M.I."/>
            <person name="Powell A.J."/>
            <person name="Barry K."/>
            <person name="Miller A.N."/>
            <person name="Grigoriev I.V."/>
            <person name="Debuchy R."/>
            <person name="Gladieux P."/>
            <person name="Hiltunen Thoren M."/>
            <person name="Johannesson H."/>
        </authorList>
    </citation>
    <scope>NUCLEOTIDE SEQUENCE</scope>
    <source>
        <strain evidence="2">CBS 118394</strain>
    </source>
</reference>
<dbReference type="InterPro" id="IPR052895">
    <property type="entry name" value="HetReg/Transcr_Mod"/>
</dbReference>
<evidence type="ECO:0000313" key="2">
    <source>
        <dbReference type="EMBL" id="KAK3316846.1"/>
    </source>
</evidence>
<dbReference type="AlphaFoldDB" id="A0AAE0M2G1"/>
<proteinExistence type="predicted"/>
<feature type="domain" description="Heterokaryon incompatibility" evidence="1">
    <location>
        <begin position="81"/>
        <end position="224"/>
    </location>
</feature>
<gene>
    <name evidence="2" type="ORF">B0H66DRAFT_479830</name>
</gene>
<protein>
    <submittedName>
        <fullName evidence="2">Heterokaryon incompatibility protein-domain-containing protein</fullName>
    </submittedName>
</protein>
<name>A0AAE0M2G1_9PEZI</name>
<dbReference type="Pfam" id="PF06985">
    <property type="entry name" value="HET"/>
    <property type="match status" value="1"/>
</dbReference>
<organism evidence="2 3">
    <name type="scientific">Apodospora peruviana</name>
    <dbReference type="NCBI Taxonomy" id="516989"/>
    <lineage>
        <taxon>Eukaryota</taxon>
        <taxon>Fungi</taxon>
        <taxon>Dikarya</taxon>
        <taxon>Ascomycota</taxon>
        <taxon>Pezizomycotina</taxon>
        <taxon>Sordariomycetes</taxon>
        <taxon>Sordariomycetidae</taxon>
        <taxon>Sordariales</taxon>
        <taxon>Lasiosphaeriaceae</taxon>
        <taxon>Apodospora</taxon>
    </lineage>
</organism>
<evidence type="ECO:0000259" key="1">
    <source>
        <dbReference type="Pfam" id="PF06985"/>
    </source>
</evidence>
<dbReference type="PANTHER" id="PTHR24148:SF64">
    <property type="entry name" value="HETEROKARYON INCOMPATIBILITY DOMAIN-CONTAINING PROTEIN"/>
    <property type="match status" value="1"/>
</dbReference>
<dbReference type="EMBL" id="JAUEDM010000005">
    <property type="protein sequence ID" value="KAK3316846.1"/>
    <property type="molecule type" value="Genomic_DNA"/>
</dbReference>
<dbReference type="Proteomes" id="UP001283341">
    <property type="component" value="Unassembled WGS sequence"/>
</dbReference>
<reference evidence="2" key="2">
    <citation type="submission" date="2023-06" db="EMBL/GenBank/DDBJ databases">
        <authorList>
            <consortium name="Lawrence Berkeley National Laboratory"/>
            <person name="Haridas S."/>
            <person name="Hensen N."/>
            <person name="Bonometti L."/>
            <person name="Westerberg I."/>
            <person name="Brannstrom I.O."/>
            <person name="Guillou S."/>
            <person name="Cros-Aarteil S."/>
            <person name="Calhoun S."/>
            <person name="Kuo A."/>
            <person name="Mondo S."/>
            <person name="Pangilinan J."/>
            <person name="Riley R."/>
            <person name="Labutti K."/>
            <person name="Andreopoulos B."/>
            <person name="Lipzen A."/>
            <person name="Chen C."/>
            <person name="Yanf M."/>
            <person name="Daum C."/>
            <person name="Ng V."/>
            <person name="Clum A."/>
            <person name="Steindorff A."/>
            <person name="Ohm R."/>
            <person name="Martin F."/>
            <person name="Silar P."/>
            <person name="Natvig D."/>
            <person name="Lalanne C."/>
            <person name="Gautier V."/>
            <person name="Ament-Velasquez S.L."/>
            <person name="Kruys A."/>
            <person name="Hutchinson M.I."/>
            <person name="Powell A.J."/>
            <person name="Barry K."/>
            <person name="Miller A.N."/>
            <person name="Grigoriev I.V."/>
            <person name="Debuchy R."/>
            <person name="Gladieux P."/>
            <person name="Thoren M.H."/>
            <person name="Johannesson H."/>
        </authorList>
    </citation>
    <scope>NUCLEOTIDE SEQUENCE</scope>
    <source>
        <strain evidence="2">CBS 118394</strain>
    </source>
</reference>
<evidence type="ECO:0000313" key="3">
    <source>
        <dbReference type="Proteomes" id="UP001283341"/>
    </source>
</evidence>
<dbReference type="PANTHER" id="PTHR24148">
    <property type="entry name" value="ANKYRIN REPEAT DOMAIN-CONTAINING PROTEIN 39 HOMOLOG-RELATED"/>
    <property type="match status" value="1"/>
</dbReference>
<keyword evidence="3" id="KW-1185">Reference proteome</keyword>